<dbReference type="InterPro" id="IPR050469">
    <property type="entry name" value="Diguanylate_Cyclase"/>
</dbReference>
<dbReference type="EC" id="2.7.7.65" evidence="1"/>
<keyword evidence="4" id="KW-0472">Membrane</keyword>
<keyword evidence="4" id="KW-0812">Transmembrane</keyword>
<dbReference type="SMART" id="SM00267">
    <property type="entry name" value="GGDEF"/>
    <property type="match status" value="1"/>
</dbReference>
<dbReference type="SUPFAM" id="SSF55073">
    <property type="entry name" value="Nucleotide cyclase"/>
    <property type="match status" value="1"/>
</dbReference>
<dbReference type="InterPro" id="IPR043128">
    <property type="entry name" value="Rev_trsase/Diguanyl_cyclase"/>
</dbReference>
<keyword evidence="3" id="KW-0175">Coiled coil</keyword>
<dbReference type="Gene3D" id="3.30.70.270">
    <property type="match status" value="1"/>
</dbReference>
<name>A0A433MDL3_9BURK</name>
<dbReference type="RefSeq" id="WP_126018931.1">
    <property type="nucleotide sequence ID" value="NZ_RXFT01000001.1"/>
</dbReference>
<dbReference type="GO" id="GO:1902201">
    <property type="term" value="P:negative regulation of bacterial-type flagellum-dependent cell motility"/>
    <property type="evidence" value="ECO:0007669"/>
    <property type="project" value="TreeGrafter"/>
</dbReference>
<evidence type="ECO:0000256" key="3">
    <source>
        <dbReference type="SAM" id="Coils"/>
    </source>
</evidence>
<dbReference type="Pfam" id="PF22588">
    <property type="entry name" value="dCache_1_like"/>
    <property type="match status" value="1"/>
</dbReference>
<feature type="coiled-coil region" evidence="3">
    <location>
        <begin position="313"/>
        <end position="340"/>
    </location>
</feature>
<dbReference type="CDD" id="cd01949">
    <property type="entry name" value="GGDEF"/>
    <property type="match status" value="1"/>
</dbReference>
<dbReference type="PANTHER" id="PTHR45138:SF9">
    <property type="entry name" value="DIGUANYLATE CYCLASE DGCM-RELATED"/>
    <property type="match status" value="1"/>
</dbReference>
<dbReference type="InterPro" id="IPR029787">
    <property type="entry name" value="Nucleotide_cyclase"/>
</dbReference>
<dbReference type="AlphaFoldDB" id="A0A433MDL3"/>
<dbReference type="PANTHER" id="PTHR45138">
    <property type="entry name" value="REGULATORY COMPONENTS OF SENSORY TRANSDUCTION SYSTEM"/>
    <property type="match status" value="1"/>
</dbReference>
<dbReference type="NCBIfam" id="TIGR00254">
    <property type="entry name" value="GGDEF"/>
    <property type="match status" value="1"/>
</dbReference>
<evidence type="ECO:0000313" key="7">
    <source>
        <dbReference type="Proteomes" id="UP000281118"/>
    </source>
</evidence>
<dbReference type="EMBL" id="RXFT01000001">
    <property type="protein sequence ID" value="RUR65855.1"/>
    <property type="molecule type" value="Genomic_DNA"/>
</dbReference>
<sequence length="511" mass="56285">MFRRPSIIFRTTAFVAVVCLALVALDCWNSWQSRTVQLKQMSVATANLARAMAQQADDTIKETDTALIGVVERVEYDGTGPAALERLHKVLAMRVAELPQLDAIHVYDKEGNWVVNSRKVQPQNLNNAEREYFIFHRDHEDRGPHIGIPVKSRTNGKLLVPVSRRIDNPDGSFGGVALATIDVEFFTRFYDSLDIGQAGAVALILDTGTMMTRRPFSPEMVGRNMLDTSLYRAYRTLGPVGTAEIKSAQDGVTRLNSFRRLSNYPLFVGAALSKDEILAEWWSETLWHTGGVVLLVLIVGFVGWRLVRQMELQNKTEAELRGARDALEKLNKTLNTLAMEDGLTGLANRRQFDVTLDTEFSRAMRDASTLALILLDVDCFKQYNDIYGHTAGDECLQTIGRTISNLAARRPGDLAARYGGEELAVLLPNTDVAAAAVLAEKIRSAVRDLEIVHAGAPDGFVTLSAGVDALSPAGTRQPPKELIQAADRALYAAKMNGRNRVCTAADRPTTE</sequence>
<evidence type="ECO:0000256" key="2">
    <source>
        <dbReference type="ARBA" id="ARBA00034247"/>
    </source>
</evidence>
<protein>
    <recommendedName>
        <fullName evidence="1">diguanylate cyclase</fullName>
        <ecNumber evidence="1">2.7.7.65</ecNumber>
    </recommendedName>
</protein>
<gene>
    <name evidence="6" type="ORF">EJP67_02150</name>
</gene>
<organism evidence="6 7">
    <name type="scientific">Variovorax guangxiensis</name>
    <dbReference type="NCBI Taxonomy" id="1775474"/>
    <lineage>
        <taxon>Bacteria</taxon>
        <taxon>Pseudomonadati</taxon>
        <taxon>Pseudomonadota</taxon>
        <taxon>Betaproteobacteria</taxon>
        <taxon>Burkholderiales</taxon>
        <taxon>Comamonadaceae</taxon>
        <taxon>Variovorax</taxon>
    </lineage>
</organism>
<dbReference type="FunFam" id="3.30.70.270:FF:000001">
    <property type="entry name" value="Diguanylate cyclase domain protein"/>
    <property type="match status" value="1"/>
</dbReference>
<proteinExistence type="predicted"/>
<dbReference type="CDD" id="cd12914">
    <property type="entry name" value="PDC1_DGC_like"/>
    <property type="match status" value="1"/>
</dbReference>
<reference evidence="6 7" key="1">
    <citation type="submission" date="2018-12" db="EMBL/GenBank/DDBJ databases">
        <title>The genome sequences of Variovorax guangxiensis DSM 27352.</title>
        <authorList>
            <person name="Gao J."/>
            <person name="Sun J."/>
        </authorList>
    </citation>
    <scope>NUCLEOTIDE SEQUENCE [LARGE SCALE GENOMIC DNA]</scope>
    <source>
        <strain evidence="6 7">DSM 27352</strain>
    </source>
</reference>
<dbReference type="InterPro" id="IPR054327">
    <property type="entry name" value="His-kinase-like_sensor"/>
</dbReference>
<dbReference type="Gene3D" id="3.30.450.20">
    <property type="entry name" value="PAS domain"/>
    <property type="match status" value="2"/>
</dbReference>
<evidence type="ECO:0000313" key="6">
    <source>
        <dbReference type="EMBL" id="RUR65855.1"/>
    </source>
</evidence>
<comment type="caution">
    <text evidence="6">The sequence shown here is derived from an EMBL/GenBank/DDBJ whole genome shotgun (WGS) entry which is preliminary data.</text>
</comment>
<feature type="transmembrane region" description="Helical" evidence="4">
    <location>
        <begin position="286"/>
        <end position="307"/>
    </location>
</feature>
<dbReference type="GO" id="GO:0052621">
    <property type="term" value="F:diguanylate cyclase activity"/>
    <property type="evidence" value="ECO:0007669"/>
    <property type="project" value="UniProtKB-EC"/>
</dbReference>
<dbReference type="GO" id="GO:0005886">
    <property type="term" value="C:plasma membrane"/>
    <property type="evidence" value="ECO:0007669"/>
    <property type="project" value="TreeGrafter"/>
</dbReference>
<dbReference type="GO" id="GO:0043709">
    <property type="term" value="P:cell adhesion involved in single-species biofilm formation"/>
    <property type="evidence" value="ECO:0007669"/>
    <property type="project" value="TreeGrafter"/>
</dbReference>
<evidence type="ECO:0000256" key="1">
    <source>
        <dbReference type="ARBA" id="ARBA00012528"/>
    </source>
</evidence>
<dbReference type="OrthoDB" id="9813903at2"/>
<accession>A0A433MDL3</accession>
<feature type="domain" description="GGDEF" evidence="5">
    <location>
        <begin position="368"/>
        <end position="506"/>
    </location>
</feature>
<dbReference type="Proteomes" id="UP000281118">
    <property type="component" value="Unassembled WGS sequence"/>
</dbReference>
<keyword evidence="4" id="KW-1133">Transmembrane helix</keyword>
<evidence type="ECO:0000256" key="4">
    <source>
        <dbReference type="SAM" id="Phobius"/>
    </source>
</evidence>
<dbReference type="Pfam" id="PF00990">
    <property type="entry name" value="GGDEF"/>
    <property type="match status" value="1"/>
</dbReference>
<dbReference type="PROSITE" id="PS50887">
    <property type="entry name" value="GGDEF"/>
    <property type="match status" value="1"/>
</dbReference>
<dbReference type="InterPro" id="IPR000160">
    <property type="entry name" value="GGDEF_dom"/>
</dbReference>
<dbReference type="CDD" id="cd12915">
    <property type="entry name" value="PDC2_DGC_like"/>
    <property type="match status" value="1"/>
</dbReference>
<evidence type="ECO:0000259" key="5">
    <source>
        <dbReference type="PROSITE" id="PS50887"/>
    </source>
</evidence>
<comment type="catalytic activity">
    <reaction evidence="2">
        <text>2 GTP = 3',3'-c-di-GMP + 2 diphosphate</text>
        <dbReference type="Rhea" id="RHEA:24898"/>
        <dbReference type="ChEBI" id="CHEBI:33019"/>
        <dbReference type="ChEBI" id="CHEBI:37565"/>
        <dbReference type="ChEBI" id="CHEBI:58805"/>
        <dbReference type="EC" id="2.7.7.65"/>
    </reaction>
</comment>